<comment type="catalytic activity">
    <reaction evidence="11">
        <text>L-valine + 2-oxoglutarate = 3-methyl-2-oxobutanoate + L-glutamate</text>
        <dbReference type="Rhea" id="RHEA:24813"/>
        <dbReference type="ChEBI" id="CHEBI:11851"/>
        <dbReference type="ChEBI" id="CHEBI:16810"/>
        <dbReference type="ChEBI" id="CHEBI:29985"/>
        <dbReference type="ChEBI" id="CHEBI:57762"/>
        <dbReference type="EC" id="2.6.1.42"/>
    </reaction>
</comment>
<evidence type="ECO:0000256" key="7">
    <source>
        <dbReference type="ARBA" id="ARBA00013053"/>
    </source>
</evidence>
<evidence type="ECO:0000256" key="2">
    <source>
        <dbReference type="ARBA" id="ARBA00003109"/>
    </source>
</evidence>
<dbReference type="Proteomes" id="UP000199118">
    <property type="component" value="Unassembled WGS sequence"/>
</dbReference>
<comment type="catalytic activity">
    <reaction evidence="12">
        <text>L-isoleucine + 2-oxoglutarate = (S)-3-methyl-2-oxopentanoate + L-glutamate</text>
        <dbReference type="Rhea" id="RHEA:24801"/>
        <dbReference type="ChEBI" id="CHEBI:16810"/>
        <dbReference type="ChEBI" id="CHEBI:29985"/>
        <dbReference type="ChEBI" id="CHEBI:35146"/>
        <dbReference type="ChEBI" id="CHEBI:58045"/>
        <dbReference type="EC" id="2.6.1.42"/>
    </reaction>
</comment>
<keyword evidence="10" id="KW-0028">Amino-acid biosynthesis</keyword>
<dbReference type="PANTHER" id="PTHR42743">
    <property type="entry name" value="AMINO-ACID AMINOTRANSFERASE"/>
    <property type="match status" value="1"/>
</dbReference>
<keyword evidence="16" id="KW-0808">Transferase</keyword>
<evidence type="ECO:0000256" key="3">
    <source>
        <dbReference type="ARBA" id="ARBA00004824"/>
    </source>
</evidence>
<name>A0A1H2ZFW0_9RHOB</name>
<dbReference type="InterPro" id="IPR043132">
    <property type="entry name" value="BCAT-like_C"/>
</dbReference>
<dbReference type="Pfam" id="PF01063">
    <property type="entry name" value="Aminotran_4"/>
    <property type="match status" value="1"/>
</dbReference>
<dbReference type="STRING" id="356660.SAMN05444336_103468"/>
<comment type="cofactor">
    <cofactor evidence="1 15">
        <name>pyridoxal 5'-phosphate</name>
        <dbReference type="ChEBI" id="CHEBI:597326"/>
    </cofactor>
</comment>
<dbReference type="InterPro" id="IPR050571">
    <property type="entry name" value="Class-IV_PLP-Dep_Aminotrnsfr"/>
</dbReference>
<dbReference type="FunFam" id="3.20.10.10:FF:000002">
    <property type="entry name" value="D-alanine aminotransferase"/>
    <property type="match status" value="1"/>
</dbReference>
<dbReference type="SUPFAM" id="SSF56752">
    <property type="entry name" value="D-aminoacid aminotransferase-like PLP-dependent enzymes"/>
    <property type="match status" value="1"/>
</dbReference>
<dbReference type="PANTHER" id="PTHR42743:SF11">
    <property type="entry name" value="AMINODEOXYCHORISMATE LYASE"/>
    <property type="match status" value="1"/>
</dbReference>
<dbReference type="GO" id="GO:0009082">
    <property type="term" value="P:branched-chain amino acid biosynthetic process"/>
    <property type="evidence" value="ECO:0007669"/>
    <property type="project" value="UniProtKB-KW"/>
</dbReference>
<evidence type="ECO:0000256" key="6">
    <source>
        <dbReference type="ARBA" id="ARBA00009320"/>
    </source>
</evidence>
<dbReference type="RefSeq" id="WP_218133395.1">
    <property type="nucleotide sequence ID" value="NZ_FNMZ01000003.1"/>
</dbReference>
<comment type="catalytic activity">
    <reaction evidence="13">
        <text>L-leucine + 2-oxoglutarate = 4-methyl-2-oxopentanoate + L-glutamate</text>
        <dbReference type="Rhea" id="RHEA:18321"/>
        <dbReference type="ChEBI" id="CHEBI:16810"/>
        <dbReference type="ChEBI" id="CHEBI:17865"/>
        <dbReference type="ChEBI" id="CHEBI:29985"/>
        <dbReference type="ChEBI" id="CHEBI:57427"/>
        <dbReference type="EC" id="2.6.1.42"/>
    </reaction>
</comment>
<dbReference type="GO" id="GO:0008652">
    <property type="term" value="P:amino acid biosynthetic process"/>
    <property type="evidence" value="ECO:0007669"/>
    <property type="project" value="UniProtKB-ARBA"/>
</dbReference>
<dbReference type="InterPro" id="IPR043131">
    <property type="entry name" value="BCAT-like_N"/>
</dbReference>
<sequence>MAMGAGEIWTWSEGSWHQGDVRVAGAADHGLWQGTGVFDGGRGFEGVAPDMDLHCARVNESARAMGLDPMHSDGELTELALEGLGKFPAGAEVYVRPMYWSRSSDSSLICADPDTTAFALCLEALPLADPSAMPEGGMRITTTQFRRPLSSMATTDAKSASLYPNNARMVREAKSKGFDNALVQDGLGNVAELATSNVFMVKDGVVATPAPNGTFLNGITRQRVISLLREAGREVVETVLTLEDFREADEVFSTGNVNKVVPVARLDDRSYGPGPVTAEARALYWDFAHA</sequence>
<evidence type="ECO:0000313" key="16">
    <source>
        <dbReference type="EMBL" id="SDX15629.1"/>
    </source>
</evidence>
<dbReference type="InterPro" id="IPR001544">
    <property type="entry name" value="Aminotrans_IV"/>
</dbReference>
<organism evidence="16 17">
    <name type="scientific">Albimonas donghaensis</name>
    <dbReference type="NCBI Taxonomy" id="356660"/>
    <lineage>
        <taxon>Bacteria</taxon>
        <taxon>Pseudomonadati</taxon>
        <taxon>Pseudomonadota</taxon>
        <taxon>Alphaproteobacteria</taxon>
        <taxon>Rhodobacterales</taxon>
        <taxon>Paracoccaceae</taxon>
        <taxon>Albimonas</taxon>
    </lineage>
</organism>
<evidence type="ECO:0000256" key="12">
    <source>
        <dbReference type="ARBA" id="ARBA00048798"/>
    </source>
</evidence>
<evidence type="ECO:0000256" key="1">
    <source>
        <dbReference type="ARBA" id="ARBA00001933"/>
    </source>
</evidence>
<evidence type="ECO:0000256" key="15">
    <source>
        <dbReference type="RuleBase" id="RU004516"/>
    </source>
</evidence>
<evidence type="ECO:0000313" key="17">
    <source>
        <dbReference type="Proteomes" id="UP000199118"/>
    </source>
</evidence>
<gene>
    <name evidence="16" type="ORF">SAMN05444336_103468</name>
</gene>
<comment type="pathway">
    <text evidence="5">Amino-acid biosynthesis; L-leucine biosynthesis; L-leucine from 3-methyl-2-oxobutanoate: step 4/4.</text>
</comment>
<dbReference type="InterPro" id="IPR036038">
    <property type="entry name" value="Aminotransferase-like"/>
</dbReference>
<keyword evidence="9 15" id="KW-0663">Pyridoxal phosphate</keyword>
<comment type="pathway">
    <text evidence="3">Amino-acid biosynthesis; L-isoleucine biosynthesis; L-isoleucine from 2-oxobutanoate: step 4/4.</text>
</comment>
<evidence type="ECO:0000256" key="10">
    <source>
        <dbReference type="ARBA" id="ARBA00023304"/>
    </source>
</evidence>
<evidence type="ECO:0000256" key="5">
    <source>
        <dbReference type="ARBA" id="ARBA00005072"/>
    </source>
</evidence>
<dbReference type="EC" id="2.6.1.42" evidence="7"/>
<dbReference type="GO" id="GO:0005829">
    <property type="term" value="C:cytosol"/>
    <property type="evidence" value="ECO:0007669"/>
    <property type="project" value="TreeGrafter"/>
</dbReference>
<dbReference type="NCBIfam" id="NF009896">
    <property type="entry name" value="PRK13356.1"/>
    <property type="match status" value="1"/>
</dbReference>
<dbReference type="Gene3D" id="3.20.10.10">
    <property type="entry name" value="D-amino Acid Aminotransferase, subunit A, domain 2"/>
    <property type="match status" value="1"/>
</dbReference>
<dbReference type="PROSITE" id="PS00770">
    <property type="entry name" value="AA_TRANSFER_CLASS_4"/>
    <property type="match status" value="1"/>
</dbReference>
<protein>
    <recommendedName>
        <fullName evidence="8">Probable branched-chain-amino-acid aminotransferase</fullName>
        <ecNumber evidence="7">2.6.1.42</ecNumber>
    </recommendedName>
</protein>
<dbReference type="AlphaFoldDB" id="A0A1H2ZFW0"/>
<comment type="function">
    <text evidence="2">Acts on leucine, isoleucine and valine.</text>
</comment>
<keyword evidence="16" id="KW-0032">Aminotransferase</keyword>
<evidence type="ECO:0000256" key="11">
    <source>
        <dbReference type="ARBA" id="ARBA00048212"/>
    </source>
</evidence>
<evidence type="ECO:0000256" key="13">
    <source>
        <dbReference type="ARBA" id="ARBA00049229"/>
    </source>
</evidence>
<comment type="similarity">
    <text evidence="6 14">Belongs to the class-IV pyridoxal-phosphate-dependent aminotransferase family.</text>
</comment>
<dbReference type="Gene3D" id="3.30.470.10">
    <property type="match status" value="1"/>
</dbReference>
<proteinExistence type="inferred from homology"/>
<reference evidence="16 17" key="1">
    <citation type="submission" date="2016-10" db="EMBL/GenBank/DDBJ databases">
        <authorList>
            <person name="de Groot N.N."/>
        </authorList>
    </citation>
    <scope>NUCLEOTIDE SEQUENCE [LARGE SCALE GENOMIC DNA]</scope>
    <source>
        <strain evidence="16 17">DSM 17890</strain>
    </source>
</reference>
<keyword evidence="17" id="KW-1185">Reference proteome</keyword>
<dbReference type="EMBL" id="FNMZ01000003">
    <property type="protein sequence ID" value="SDX15629.1"/>
    <property type="molecule type" value="Genomic_DNA"/>
</dbReference>
<accession>A0A1H2ZFW0</accession>
<evidence type="ECO:0000256" key="8">
    <source>
        <dbReference type="ARBA" id="ARBA00014472"/>
    </source>
</evidence>
<dbReference type="GO" id="GO:0004084">
    <property type="term" value="F:branched-chain-amino-acid transaminase activity"/>
    <property type="evidence" value="ECO:0007669"/>
    <property type="project" value="UniProtKB-EC"/>
</dbReference>
<keyword evidence="10" id="KW-0100">Branched-chain amino acid biosynthesis</keyword>
<dbReference type="InterPro" id="IPR018300">
    <property type="entry name" value="Aminotrans_IV_CS"/>
</dbReference>
<evidence type="ECO:0000256" key="9">
    <source>
        <dbReference type="ARBA" id="ARBA00022898"/>
    </source>
</evidence>
<comment type="pathway">
    <text evidence="4">Amino-acid biosynthesis; L-valine biosynthesis; L-valine from pyruvate: step 4/4.</text>
</comment>
<evidence type="ECO:0000256" key="4">
    <source>
        <dbReference type="ARBA" id="ARBA00004931"/>
    </source>
</evidence>
<evidence type="ECO:0000256" key="14">
    <source>
        <dbReference type="RuleBase" id="RU004106"/>
    </source>
</evidence>